<evidence type="ECO:0000313" key="3">
    <source>
        <dbReference type="EMBL" id="KAF4633395.1"/>
    </source>
</evidence>
<keyword evidence="4" id="KW-1185">Reference proteome</keyword>
<dbReference type="Proteomes" id="UP000566819">
    <property type="component" value="Unassembled WGS sequence"/>
</dbReference>
<feature type="region of interest" description="Disordered" evidence="1">
    <location>
        <begin position="38"/>
        <end position="69"/>
    </location>
</feature>
<evidence type="ECO:0000256" key="1">
    <source>
        <dbReference type="SAM" id="MobiDB-lite"/>
    </source>
</evidence>
<accession>A0A8H4RNV8</accession>
<sequence>MPALPNKSNRRKAVAPVKKQNHNEVWQRALDIMGLEPLNSTTNSPSSSAPHTMAIPTPGPAEGSGKKKSILDLPSETKKEIFKHASGIDLITLSLVCKQFRDLAAQQLYRSFYIIFPDDDDTSSDSPIDVLAAGLDTFVTSEYDYAKYLKEIVLEPLLGGDKGERAYRHYMYDVSCGKFMNTLFLLTLRKARALETFRWDIRVEISRLVFKALHEIEALQHLHLRMQAGHSVYQCPPAINSPSASNGVHAVGQPIPNSLPPPPGPPPGFGPPSHNAPPVPSASSNSFPVGNKYASKLHSKASKALLPPIRKQPPTLSGFQHLRTLEILDMDTLDYVGELRTCIQNCSSTLTTLKMSFSESLAQKSRKPPPEVHSDDNSDTEDEFGQLIPPGPPPPGMGSSSTDPAAPSKALKAQEEKKKQEDVLQRIFGILPPKKSTKPVSSAKPETETKAKSEEDPKTRFIKNLAPVAAKLMSHVKPGADLTAECKKVLDMIENAAKMYTESAEPSKEKSLQTTSEAESVDPTPATSTTSADGLIDEDTIMSGGSADEPGLFDKAEGKKPVASSDPAVSNPDDIDIEEPEASDLAVDLDVSAPDNSVPEDASPESNTLGESSNSKPNTVETQDGPDYSTPGPSGVDWITRQQLVEQAAAIRASHTEIQQEGRLLKQKMEELREKMLNTEPTATDFEALAAAEAEFKHVSDRVALLSRSMQELNEQVDEVGVEARSLALQKTPGNEKAKMSDYIRKTRGLTLSTLAIYLIPIKVNILSKAVDFSVLQNITLLNVGPQTAFWNEMAKKNTLSPLPLSKIYTDNVTPHFLAFASQLNQVTELLLLEKQKGRVESTAAKTTVTTDQIRKLVLKKHASTLKVLMLKNDSSNDWDLNVKTIMLLCHRAKNLEELAASISNRIVHTLLQFMPGMTSLRALHTIAFRTDDTCLWVMREFRKFTVDNVSHNPEMKLEYLALDQYVDRLVRRSKAYASAKKAADKKGKGKGPDNAKALAEMVLGPGGTWPDGGVISGSGSSITAGPLVDWQASSDEEDSGVIVGKMGLKVEAVEGIRFCDIVGVRIFERDVMGGATMKTKNVSTDSANFVTWGMDVL</sequence>
<feature type="compositionally biased region" description="Pro residues" evidence="1">
    <location>
        <begin position="257"/>
        <end position="280"/>
    </location>
</feature>
<feature type="region of interest" description="Disordered" evidence="1">
    <location>
        <begin position="360"/>
        <end position="460"/>
    </location>
</feature>
<dbReference type="EMBL" id="JAAMPI010000263">
    <property type="protein sequence ID" value="KAF4633395.1"/>
    <property type="molecule type" value="Genomic_DNA"/>
</dbReference>
<dbReference type="InterPro" id="IPR036047">
    <property type="entry name" value="F-box-like_dom_sf"/>
</dbReference>
<feature type="compositionally biased region" description="Acidic residues" evidence="1">
    <location>
        <begin position="573"/>
        <end position="582"/>
    </location>
</feature>
<proteinExistence type="predicted"/>
<feature type="region of interest" description="Disordered" evidence="1">
    <location>
        <begin position="500"/>
        <end position="636"/>
    </location>
</feature>
<evidence type="ECO:0000259" key="2">
    <source>
        <dbReference type="PROSITE" id="PS50181"/>
    </source>
</evidence>
<dbReference type="OrthoDB" id="4200124at2759"/>
<feature type="region of interest" description="Disordered" evidence="1">
    <location>
        <begin position="244"/>
        <end position="292"/>
    </location>
</feature>
<organism evidence="3 4">
    <name type="scientific">Cudoniella acicularis</name>
    <dbReference type="NCBI Taxonomy" id="354080"/>
    <lineage>
        <taxon>Eukaryota</taxon>
        <taxon>Fungi</taxon>
        <taxon>Dikarya</taxon>
        <taxon>Ascomycota</taxon>
        <taxon>Pezizomycotina</taxon>
        <taxon>Leotiomycetes</taxon>
        <taxon>Helotiales</taxon>
        <taxon>Tricladiaceae</taxon>
        <taxon>Cudoniella</taxon>
    </lineage>
</organism>
<dbReference type="SMART" id="SM00256">
    <property type="entry name" value="FBOX"/>
    <property type="match status" value="1"/>
</dbReference>
<dbReference type="SUPFAM" id="SSF81383">
    <property type="entry name" value="F-box domain"/>
    <property type="match status" value="1"/>
</dbReference>
<dbReference type="PROSITE" id="PS50181">
    <property type="entry name" value="FBOX"/>
    <property type="match status" value="1"/>
</dbReference>
<feature type="compositionally biased region" description="Basic and acidic residues" evidence="1">
    <location>
        <begin position="412"/>
        <end position="424"/>
    </location>
</feature>
<dbReference type="AlphaFoldDB" id="A0A8H4RNV8"/>
<evidence type="ECO:0000313" key="4">
    <source>
        <dbReference type="Proteomes" id="UP000566819"/>
    </source>
</evidence>
<comment type="caution">
    <text evidence="3">The sequence shown here is derived from an EMBL/GenBank/DDBJ whole genome shotgun (WGS) entry which is preliminary data.</text>
</comment>
<dbReference type="Gene3D" id="1.20.1280.50">
    <property type="match status" value="1"/>
</dbReference>
<feature type="region of interest" description="Disordered" evidence="1">
    <location>
        <begin position="1"/>
        <end position="20"/>
    </location>
</feature>
<feature type="compositionally biased region" description="Polar residues" evidence="1">
    <location>
        <begin position="604"/>
        <end position="622"/>
    </location>
</feature>
<dbReference type="InterPro" id="IPR001810">
    <property type="entry name" value="F-box_dom"/>
</dbReference>
<feature type="compositionally biased region" description="Low complexity" evidence="1">
    <location>
        <begin position="38"/>
        <end position="48"/>
    </location>
</feature>
<reference evidence="3 4" key="1">
    <citation type="submission" date="2020-03" db="EMBL/GenBank/DDBJ databases">
        <title>Draft Genome Sequence of Cudoniella acicularis.</title>
        <authorList>
            <person name="Buettner E."/>
            <person name="Kellner H."/>
        </authorList>
    </citation>
    <scope>NUCLEOTIDE SEQUENCE [LARGE SCALE GENOMIC DNA]</scope>
    <source>
        <strain evidence="3 4">DSM 108380</strain>
    </source>
</reference>
<name>A0A8H4RNV8_9HELO</name>
<dbReference type="Pfam" id="PF12937">
    <property type="entry name" value="F-box-like"/>
    <property type="match status" value="1"/>
</dbReference>
<feature type="domain" description="F-box" evidence="2">
    <location>
        <begin position="67"/>
        <end position="112"/>
    </location>
</feature>
<protein>
    <recommendedName>
        <fullName evidence="2">F-box domain-containing protein</fullName>
    </recommendedName>
</protein>
<feature type="compositionally biased region" description="Basic and acidic residues" evidence="1">
    <location>
        <begin position="445"/>
        <end position="459"/>
    </location>
</feature>
<gene>
    <name evidence="3" type="ORF">G7Y89_g4716</name>
</gene>